<feature type="domain" description="VanZ-like" evidence="2">
    <location>
        <begin position="56"/>
        <end position="179"/>
    </location>
</feature>
<dbReference type="Proteomes" id="UP000176244">
    <property type="component" value="Unassembled WGS sequence"/>
</dbReference>
<evidence type="ECO:0000313" key="4">
    <source>
        <dbReference type="Proteomes" id="UP000176244"/>
    </source>
</evidence>
<dbReference type="Pfam" id="PF04892">
    <property type="entry name" value="VanZ"/>
    <property type="match status" value="1"/>
</dbReference>
<accession>A0A1F2PCS5</accession>
<protein>
    <submittedName>
        <fullName evidence="3">VanZ like family protein</fullName>
    </submittedName>
</protein>
<reference evidence="3 4" key="1">
    <citation type="submission" date="2015-09" db="EMBL/GenBank/DDBJ databases">
        <title>Genome sequence of Acetobacterium wieringae DSM 1911.</title>
        <authorList>
            <person name="Poehlein A."/>
            <person name="Bengelsdorf F.R."/>
            <person name="Schiel-Bengelsdorf B."/>
            <person name="Duerre P."/>
            <person name="Daniel R."/>
        </authorList>
    </citation>
    <scope>NUCLEOTIDE SEQUENCE [LARGE SCALE GENOMIC DNA]</scope>
    <source>
        <strain evidence="3 4">DSM 1911</strain>
    </source>
</reference>
<evidence type="ECO:0000259" key="2">
    <source>
        <dbReference type="Pfam" id="PF04892"/>
    </source>
</evidence>
<sequence>MKTLEIYVNFFIENGPFSSRKTVVITLMVILILISLLIINRKKWTIQEKCFKMGVWFYLYLIFLYTFIARSKKIETNLNLTPFWSYQHILETHELRIVLVVLINVLMFVPVGLLVPWAYENILHEDEQKKRNTVLLFGLLISLSLEFLQLFTQTGLFEWDDIFHNMIGMIVGYGIYLFLKGKPFWEVHRYFLPMIGVGLALMIAMI</sequence>
<evidence type="ECO:0000256" key="1">
    <source>
        <dbReference type="SAM" id="Phobius"/>
    </source>
</evidence>
<dbReference type="InterPro" id="IPR053150">
    <property type="entry name" value="Teicoplanin_resist-assoc"/>
</dbReference>
<comment type="caution">
    <text evidence="3">The sequence shown here is derived from an EMBL/GenBank/DDBJ whole genome shotgun (WGS) entry which is preliminary data.</text>
</comment>
<dbReference type="STRING" id="52694.ACWI_35810"/>
<feature type="transmembrane region" description="Helical" evidence="1">
    <location>
        <begin position="190"/>
        <end position="205"/>
    </location>
</feature>
<dbReference type="RefSeq" id="WP_070372806.1">
    <property type="nucleotide sequence ID" value="NZ_LKEU01000050.1"/>
</dbReference>
<feature type="transmembrane region" description="Helical" evidence="1">
    <location>
        <begin position="97"/>
        <end position="119"/>
    </location>
</feature>
<feature type="transmembrane region" description="Helical" evidence="1">
    <location>
        <begin position="20"/>
        <end position="39"/>
    </location>
</feature>
<keyword evidence="1" id="KW-1133">Transmembrane helix</keyword>
<organism evidence="3 4">
    <name type="scientific">Acetobacterium wieringae</name>
    <dbReference type="NCBI Taxonomy" id="52694"/>
    <lineage>
        <taxon>Bacteria</taxon>
        <taxon>Bacillati</taxon>
        <taxon>Bacillota</taxon>
        <taxon>Clostridia</taxon>
        <taxon>Eubacteriales</taxon>
        <taxon>Eubacteriaceae</taxon>
        <taxon>Acetobacterium</taxon>
    </lineage>
</organism>
<dbReference type="EMBL" id="LKEU01000050">
    <property type="protein sequence ID" value="OFV69043.1"/>
    <property type="molecule type" value="Genomic_DNA"/>
</dbReference>
<feature type="transmembrane region" description="Helical" evidence="1">
    <location>
        <begin position="131"/>
        <end position="150"/>
    </location>
</feature>
<evidence type="ECO:0000313" key="3">
    <source>
        <dbReference type="EMBL" id="OFV69043.1"/>
    </source>
</evidence>
<feature type="transmembrane region" description="Helical" evidence="1">
    <location>
        <begin position="51"/>
        <end position="68"/>
    </location>
</feature>
<dbReference type="AlphaFoldDB" id="A0A1F2PCS5"/>
<dbReference type="OrthoDB" id="9805025at2"/>
<feature type="transmembrane region" description="Helical" evidence="1">
    <location>
        <begin position="162"/>
        <end position="178"/>
    </location>
</feature>
<name>A0A1F2PCS5_9FIRM</name>
<dbReference type="PANTHER" id="PTHR36834">
    <property type="entry name" value="MEMBRANE PROTEIN-RELATED"/>
    <property type="match status" value="1"/>
</dbReference>
<dbReference type="InterPro" id="IPR006976">
    <property type="entry name" value="VanZ-like"/>
</dbReference>
<keyword evidence="1" id="KW-0812">Transmembrane</keyword>
<dbReference type="PANTHER" id="PTHR36834:SF2">
    <property type="entry name" value="MEMBRANE PROTEIN"/>
    <property type="match status" value="1"/>
</dbReference>
<proteinExistence type="predicted"/>
<gene>
    <name evidence="3" type="ORF">ACWI_35810</name>
</gene>
<keyword evidence="1" id="KW-0472">Membrane</keyword>